<keyword evidence="5 6" id="KW-0472">Membrane</keyword>
<keyword evidence="3 6" id="KW-0812">Transmembrane</keyword>
<dbReference type="InterPro" id="IPR050469">
    <property type="entry name" value="Diguanylate_Cyclase"/>
</dbReference>
<evidence type="ECO:0000313" key="9">
    <source>
        <dbReference type="Proteomes" id="UP000650466"/>
    </source>
</evidence>
<protein>
    <submittedName>
        <fullName evidence="8">Diguanylate cyclase</fullName>
    </submittedName>
</protein>
<feature type="transmembrane region" description="Helical" evidence="6">
    <location>
        <begin position="158"/>
        <end position="181"/>
    </location>
</feature>
<evidence type="ECO:0000256" key="3">
    <source>
        <dbReference type="ARBA" id="ARBA00022692"/>
    </source>
</evidence>
<gene>
    <name evidence="8" type="ORF">ICC18_26410</name>
</gene>
<evidence type="ECO:0000313" key="8">
    <source>
        <dbReference type="EMBL" id="MBD0383618.1"/>
    </source>
</evidence>
<reference evidence="8" key="1">
    <citation type="submission" date="2020-09" db="EMBL/GenBank/DDBJ databases">
        <title>Draft Genome Sequence of Paenibacillus sp. WST5.</title>
        <authorList>
            <person name="Bao Z."/>
        </authorList>
    </citation>
    <scope>NUCLEOTIDE SEQUENCE</scope>
    <source>
        <strain evidence="8">WST5</strain>
    </source>
</reference>
<feature type="transmembrane region" description="Helical" evidence="6">
    <location>
        <begin position="69"/>
        <end position="92"/>
    </location>
</feature>
<dbReference type="GO" id="GO:1902201">
    <property type="term" value="P:negative regulation of bacterial-type flagellum-dependent cell motility"/>
    <property type="evidence" value="ECO:0007669"/>
    <property type="project" value="TreeGrafter"/>
</dbReference>
<dbReference type="Pfam" id="PF00990">
    <property type="entry name" value="GGDEF"/>
    <property type="match status" value="1"/>
</dbReference>
<dbReference type="GO" id="GO:0052621">
    <property type="term" value="F:diguanylate cyclase activity"/>
    <property type="evidence" value="ECO:0007669"/>
    <property type="project" value="TreeGrafter"/>
</dbReference>
<dbReference type="NCBIfam" id="TIGR00254">
    <property type="entry name" value="GGDEF"/>
    <property type="match status" value="1"/>
</dbReference>
<evidence type="ECO:0000259" key="7">
    <source>
        <dbReference type="PROSITE" id="PS50887"/>
    </source>
</evidence>
<organism evidence="8 9">
    <name type="scientific">Paenibacillus sedimenti</name>
    <dbReference type="NCBI Taxonomy" id="2770274"/>
    <lineage>
        <taxon>Bacteria</taxon>
        <taxon>Bacillati</taxon>
        <taxon>Bacillota</taxon>
        <taxon>Bacilli</taxon>
        <taxon>Bacillales</taxon>
        <taxon>Paenibacillaceae</taxon>
        <taxon>Paenibacillus</taxon>
    </lineage>
</organism>
<dbReference type="SUPFAM" id="SSF55073">
    <property type="entry name" value="Nucleotide cyclase"/>
    <property type="match status" value="1"/>
</dbReference>
<dbReference type="InterPro" id="IPR043128">
    <property type="entry name" value="Rev_trsase/Diguanyl_cyclase"/>
</dbReference>
<proteinExistence type="predicted"/>
<keyword evidence="2" id="KW-1003">Cell membrane</keyword>
<dbReference type="InterPro" id="IPR029787">
    <property type="entry name" value="Nucleotide_cyclase"/>
</dbReference>
<dbReference type="PANTHER" id="PTHR45138:SF9">
    <property type="entry name" value="DIGUANYLATE CYCLASE DGCM-RELATED"/>
    <property type="match status" value="1"/>
</dbReference>
<dbReference type="Proteomes" id="UP000650466">
    <property type="component" value="Unassembled WGS sequence"/>
</dbReference>
<keyword evidence="4 6" id="KW-1133">Transmembrane helix</keyword>
<comment type="caution">
    <text evidence="8">The sequence shown here is derived from an EMBL/GenBank/DDBJ whole genome shotgun (WGS) entry which is preliminary data.</text>
</comment>
<dbReference type="PANTHER" id="PTHR45138">
    <property type="entry name" value="REGULATORY COMPONENTS OF SENSORY TRANSDUCTION SYSTEM"/>
    <property type="match status" value="1"/>
</dbReference>
<dbReference type="Pfam" id="PF07694">
    <property type="entry name" value="5TM-5TMR_LYT"/>
    <property type="match status" value="1"/>
</dbReference>
<name>A0A926KWQ0_9BACL</name>
<dbReference type="Gene3D" id="3.30.70.270">
    <property type="match status" value="1"/>
</dbReference>
<keyword evidence="9" id="KW-1185">Reference proteome</keyword>
<feature type="transmembrane region" description="Helical" evidence="6">
    <location>
        <begin position="133"/>
        <end position="152"/>
    </location>
</feature>
<dbReference type="AlphaFoldDB" id="A0A926KWQ0"/>
<evidence type="ECO:0000256" key="1">
    <source>
        <dbReference type="ARBA" id="ARBA00004651"/>
    </source>
</evidence>
<comment type="subcellular location">
    <subcellularLocation>
        <location evidence="1">Cell membrane</location>
        <topology evidence="1">Multi-pass membrane protein</topology>
    </subcellularLocation>
</comment>
<dbReference type="Gene3D" id="1.10.1760.20">
    <property type="match status" value="1"/>
</dbReference>
<dbReference type="GO" id="GO:0071555">
    <property type="term" value="P:cell wall organization"/>
    <property type="evidence" value="ECO:0007669"/>
    <property type="project" value="InterPro"/>
</dbReference>
<evidence type="ECO:0000256" key="6">
    <source>
        <dbReference type="SAM" id="Phobius"/>
    </source>
</evidence>
<dbReference type="SMART" id="SM00267">
    <property type="entry name" value="GGDEF"/>
    <property type="match status" value="1"/>
</dbReference>
<feature type="transmembrane region" description="Helical" evidence="6">
    <location>
        <begin position="104"/>
        <end position="126"/>
    </location>
</feature>
<dbReference type="InterPro" id="IPR011620">
    <property type="entry name" value="Sig_transdc_His_kinase_LytS_TM"/>
</dbReference>
<dbReference type="FunFam" id="3.30.70.270:FF:000001">
    <property type="entry name" value="Diguanylate cyclase domain protein"/>
    <property type="match status" value="1"/>
</dbReference>
<dbReference type="GO" id="GO:0005886">
    <property type="term" value="C:plasma membrane"/>
    <property type="evidence" value="ECO:0007669"/>
    <property type="project" value="UniProtKB-SubCell"/>
</dbReference>
<accession>A0A926KWQ0</accession>
<dbReference type="RefSeq" id="WP_188177408.1">
    <property type="nucleotide sequence ID" value="NZ_JACVVD010000012.1"/>
</dbReference>
<dbReference type="CDD" id="cd01949">
    <property type="entry name" value="GGDEF"/>
    <property type="match status" value="1"/>
</dbReference>
<evidence type="ECO:0000256" key="4">
    <source>
        <dbReference type="ARBA" id="ARBA00022989"/>
    </source>
</evidence>
<sequence>MVQGLISNFSILAASIFVLVQCFRRSLITSRHNYKTKLVLGLVFGLVAIMMMFFGIHVAPTVFIDLRSLAILCAAMMGGYYSSVLVGLIISAGRIFLFGGFTDAAIASSISAVLTGIICGLIAYYVNDYRKKWVCSLLVAALLPSVVIYSLMGKASLYITPVFLFIFLSSGALIAYFIHYLDKLKSLFLKYEAEVSRDYLTGLLNYRAFDTVFNEKLQQADYEQAELSVLLLDIDFFKKINDTYGHKTGDEVLKQFAAVLTDSTRPSDFVFRIGGEEFAILLEKCSHSQALIMAEKLRLNTHQRTFHLPVAPSLHITASIGVATFPEVAGENLLEYADNALYGAKKGGRNKVVSYTG</sequence>
<dbReference type="PROSITE" id="PS50887">
    <property type="entry name" value="GGDEF"/>
    <property type="match status" value="1"/>
</dbReference>
<feature type="transmembrane region" description="Helical" evidence="6">
    <location>
        <begin position="40"/>
        <end position="62"/>
    </location>
</feature>
<feature type="domain" description="GGDEF" evidence="7">
    <location>
        <begin position="225"/>
        <end position="357"/>
    </location>
</feature>
<evidence type="ECO:0000256" key="5">
    <source>
        <dbReference type="ARBA" id="ARBA00023136"/>
    </source>
</evidence>
<dbReference type="EMBL" id="JACVVD010000012">
    <property type="protein sequence ID" value="MBD0383618.1"/>
    <property type="molecule type" value="Genomic_DNA"/>
</dbReference>
<evidence type="ECO:0000256" key="2">
    <source>
        <dbReference type="ARBA" id="ARBA00022475"/>
    </source>
</evidence>
<dbReference type="InterPro" id="IPR000160">
    <property type="entry name" value="GGDEF_dom"/>
</dbReference>
<dbReference type="GO" id="GO:0043709">
    <property type="term" value="P:cell adhesion involved in single-species biofilm formation"/>
    <property type="evidence" value="ECO:0007669"/>
    <property type="project" value="TreeGrafter"/>
</dbReference>
<dbReference type="GO" id="GO:0000155">
    <property type="term" value="F:phosphorelay sensor kinase activity"/>
    <property type="evidence" value="ECO:0007669"/>
    <property type="project" value="InterPro"/>
</dbReference>